<evidence type="ECO:0000256" key="4">
    <source>
        <dbReference type="ARBA" id="ARBA00022759"/>
    </source>
</evidence>
<dbReference type="RefSeq" id="WP_022529416.1">
    <property type="nucleotide sequence ID" value="NZ_KI271587.1"/>
</dbReference>
<evidence type="ECO:0008006" key="10">
    <source>
        <dbReference type="Google" id="ProtNLM"/>
    </source>
</evidence>
<dbReference type="GO" id="GO:0003729">
    <property type="term" value="F:mRNA binding"/>
    <property type="evidence" value="ECO:0007669"/>
    <property type="project" value="InterPro"/>
</dbReference>
<name>U4TPR1_9LACO</name>
<dbReference type="Pfam" id="PF07927">
    <property type="entry name" value="HicA_toxin"/>
    <property type="match status" value="1"/>
</dbReference>
<keyword evidence="4" id="KW-0255">Endonuclease</keyword>
<dbReference type="AlphaFoldDB" id="U4TPR1"/>
<dbReference type="InterPro" id="IPR012933">
    <property type="entry name" value="HicA_mRNA_interferase"/>
</dbReference>
<dbReference type="InterPro" id="IPR038570">
    <property type="entry name" value="HicA_sf"/>
</dbReference>
<accession>U4TPR1</accession>
<dbReference type="OrthoDB" id="286048at2"/>
<keyword evidence="5" id="KW-0378">Hydrolase</keyword>
<evidence type="ECO:0000256" key="3">
    <source>
        <dbReference type="ARBA" id="ARBA00022722"/>
    </source>
</evidence>
<evidence type="ECO:0000256" key="5">
    <source>
        <dbReference type="ARBA" id="ARBA00022801"/>
    </source>
</evidence>
<comment type="similarity">
    <text evidence="1">Belongs to the HicA mRNA interferase family.</text>
</comment>
<keyword evidence="7" id="KW-0346">Stress response</keyword>
<dbReference type="EMBL" id="KI271587">
    <property type="protein sequence ID" value="ERL65430.1"/>
    <property type="molecule type" value="Genomic_DNA"/>
</dbReference>
<protein>
    <recommendedName>
        <fullName evidence="10">YcfA</fullName>
    </recommendedName>
</protein>
<evidence type="ECO:0000256" key="2">
    <source>
        <dbReference type="ARBA" id="ARBA00022649"/>
    </source>
</evidence>
<evidence type="ECO:0000256" key="6">
    <source>
        <dbReference type="ARBA" id="ARBA00022884"/>
    </source>
</evidence>
<keyword evidence="2" id="KW-1277">Toxin-antitoxin system</keyword>
<keyword evidence="3" id="KW-0540">Nuclease</keyword>
<keyword evidence="6" id="KW-0694">RNA-binding</keyword>
<dbReference type="SUPFAM" id="SSF54786">
    <property type="entry name" value="YcfA/nrd intein domain"/>
    <property type="match status" value="1"/>
</dbReference>
<sequence length="64" mass="7299">MNQRKVANVLVLLNRQGFELTRVRGSHHRFSDNHGHKVTVPYTSEAELLAPKTYAAILQQMGLR</sequence>
<evidence type="ECO:0000313" key="9">
    <source>
        <dbReference type="Proteomes" id="UP000030647"/>
    </source>
</evidence>
<evidence type="ECO:0000256" key="1">
    <source>
        <dbReference type="ARBA" id="ARBA00006620"/>
    </source>
</evidence>
<gene>
    <name evidence="8" type="ORF">L248_2829</name>
</gene>
<evidence type="ECO:0000256" key="7">
    <source>
        <dbReference type="ARBA" id="ARBA00023016"/>
    </source>
</evidence>
<evidence type="ECO:0000313" key="8">
    <source>
        <dbReference type="EMBL" id="ERL65430.1"/>
    </source>
</evidence>
<keyword evidence="9" id="KW-1185">Reference proteome</keyword>
<dbReference type="Gene3D" id="3.30.920.30">
    <property type="entry name" value="Hypothetical protein"/>
    <property type="match status" value="1"/>
</dbReference>
<dbReference type="HOGENOM" id="CLU_164851_4_1_9"/>
<dbReference type="GO" id="GO:0004519">
    <property type="term" value="F:endonuclease activity"/>
    <property type="evidence" value="ECO:0007669"/>
    <property type="project" value="UniProtKB-KW"/>
</dbReference>
<proteinExistence type="inferred from homology"/>
<dbReference type="Proteomes" id="UP000030647">
    <property type="component" value="Unassembled WGS sequence"/>
</dbReference>
<dbReference type="GO" id="GO:0016787">
    <property type="term" value="F:hydrolase activity"/>
    <property type="evidence" value="ECO:0007669"/>
    <property type="project" value="UniProtKB-KW"/>
</dbReference>
<organism evidence="8 9">
    <name type="scientific">Schleiferilactobacillus shenzhenensis LY-73</name>
    <dbReference type="NCBI Taxonomy" id="1231336"/>
    <lineage>
        <taxon>Bacteria</taxon>
        <taxon>Bacillati</taxon>
        <taxon>Bacillota</taxon>
        <taxon>Bacilli</taxon>
        <taxon>Lactobacillales</taxon>
        <taxon>Lactobacillaceae</taxon>
        <taxon>Schleiferilactobacillus</taxon>
    </lineage>
</organism>
<reference evidence="9" key="1">
    <citation type="journal article" date="2013" name="Genome Announc.">
        <title>Whole-Genome Sequencing of Lactobacillus shenzhenensis Strain LY-73T.</title>
        <authorList>
            <person name="Lin Z."/>
            <person name="Liu Z."/>
            <person name="Yang R."/>
            <person name="Zou Y."/>
            <person name="Wan D."/>
            <person name="Chen J."/>
            <person name="Guo M."/>
            <person name="Zhao J."/>
            <person name="Fang C."/>
            <person name="Yang R."/>
            <person name="Liu F."/>
        </authorList>
    </citation>
    <scope>NUCLEOTIDE SEQUENCE [LARGE SCALE GENOMIC DNA]</scope>
    <source>
        <strain evidence="9">LY-73</strain>
    </source>
</reference>